<comment type="function">
    <text evidence="4">Catalyzes the dehydration of D-mannonate.</text>
</comment>
<comment type="cofactor">
    <cofactor evidence="2">
        <name>Mn(2+)</name>
        <dbReference type="ChEBI" id="CHEBI:29035"/>
    </cofactor>
</comment>
<gene>
    <name evidence="11" type="ORF">F4148_17025</name>
</gene>
<organism evidence="11">
    <name type="scientific">Caldilineaceae bacterium SB0675_bin_29</name>
    <dbReference type="NCBI Taxonomy" id="2605266"/>
    <lineage>
        <taxon>Bacteria</taxon>
        <taxon>Bacillati</taxon>
        <taxon>Chloroflexota</taxon>
        <taxon>Caldilineae</taxon>
        <taxon>Caldilineales</taxon>
        <taxon>Caldilineaceae</taxon>
    </lineage>
</organism>
<reference evidence="11" key="1">
    <citation type="submission" date="2019-09" db="EMBL/GenBank/DDBJ databases">
        <title>Characterisation of the sponge microbiome using genome-centric metagenomics.</title>
        <authorList>
            <person name="Engelberts J.P."/>
            <person name="Robbins S.J."/>
            <person name="De Goeij J.M."/>
            <person name="Aranda M."/>
            <person name="Bell S.C."/>
            <person name="Webster N.S."/>
        </authorList>
    </citation>
    <scope>NUCLEOTIDE SEQUENCE</scope>
    <source>
        <strain evidence="11">SB0675_bin_29</strain>
    </source>
</reference>
<dbReference type="GO" id="GO:0008927">
    <property type="term" value="F:mannonate dehydratase activity"/>
    <property type="evidence" value="ECO:0007669"/>
    <property type="project" value="UniProtKB-EC"/>
</dbReference>
<evidence type="ECO:0000256" key="10">
    <source>
        <dbReference type="ARBA" id="ARBA00023239"/>
    </source>
</evidence>
<accession>A0A6B1G7P4</accession>
<comment type="cofactor">
    <cofactor evidence="3">
        <name>Fe(2+)</name>
        <dbReference type="ChEBI" id="CHEBI:29033"/>
    </cofactor>
</comment>
<comment type="pathway">
    <text evidence="5">Carbohydrate metabolism; pentose and glucuronate interconversion.</text>
</comment>
<evidence type="ECO:0000256" key="7">
    <source>
        <dbReference type="ARBA" id="ARBA00012927"/>
    </source>
</evidence>
<dbReference type="GO" id="GO:0042840">
    <property type="term" value="P:D-glucuronate catabolic process"/>
    <property type="evidence" value="ECO:0007669"/>
    <property type="project" value="TreeGrafter"/>
</dbReference>
<dbReference type="PANTHER" id="PTHR30387:SF2">
    <property type="entry name" value="MANNONATE DEHYDRATASE"/>
    <property type="match status" value="1"/>
</dbReference>
<dbReference type="UniPathway" id="UPA00246"/>
<name>A0A6B1G7P4_9CHLR</name>
<evidence type="ECO:0000256" key="4">
    <source>
        <dbReference type="ARBA" id="ARBA00002713"/>
    </source>
</evidence>
<dbReference type="Pfam" id="PF03786">
    <property type="entry name" value="UxuA"/>
    <property type="match status" value="2"/>
</dbReference>
<evidence type="ECO:0000256" key="1">
    <source>
        <dbReference type="ARBA" id="ARBA00001794"/>
    </source>
</evidence>
<keyword evidence="10" id="KW-0456">Lyase</keyword>
<keyword evidence="8" id="KW-0408">Iron</keyword>
<dbReference type="EMBL" id="VYDA01000606">
    <property type="protein sequence ID" value="MYH63376.1"/>
    <property type="molecule type" value="Genomic_DNA"/>
</dbReference>
<dbReference type="InterPro" id="IPR036237">
    <property type="entry name" value="Xyl_isomerase-like_sf"/>
</dbReference>
<evidence type="ECO:0000313" key="11">
    <source>
        <dbReference type="EMBL" id="MYH63376.1"/>
    </source>
</evidence>
<dbReference type="AlphaFoldDB" id="A0A6B1G7P4"/>
<evidence type="ECO:0000256" key="5">
    <source>
        <dbReference type="ARBA" id="ARBA00004892"/>
    </source>
</evidence>
<comment type="similarity">
    <text evidence="6">Belongs to the mannonate dehydratase family.</text>
</comment>
<dbReference type="GO" id="GO:0030145">
    <property type="term" value="F:manganese ion binding"/>
    <property type="evidence" value="ECO:0007669"/>
    <property type="project" value="TreeGrafter"/>
</dbReference>
<dbReference type="PANTHER" id="PTHR30387">
    <property type="entry name" value="MANNONATE DEHYDRATASE"/>
    <property type="match status" value="1"/>
</dbReference>
<evidence type="ECO:0000256" key="9">
    <source>
        <dbReference type="ARBA" id="ARBA00023211"/>
    </source>
</evidence>
<dbReference type="EC" id="4.2.1.8" evidence="7"/>
<evidence type="ECO:0000256" key="8">
    <source>
        <dbReference type="ARBA" id="ARBA00023004"/>
    </source>
</evidence>
<dbReference type="SUPFAM" id="SSF51658">
    <property type="entry name" value="Xylose isomerase-like"/>
    <property type="match status" value="1"/>
</dbReference>
<evidence type="ECO:0000256" key="2">
    <source>
        <dbReference type="ARBA" id="ARBA00001936"/>
    </source>
</evidence>
<dbReference type="InterPro" id="IPR004628">
    <property type="entry name" value="Man_deHydtase"/>
</dbReference>
<protein>
    <recommendedName>
        <fullName evidence="7">mannonate dehydratase</fullName>
        <ecNumber evidence="7">4.2.1.8</ecNumber>
    </recommendedName>
</protein>
<proteinExistence type="inferred from homology"/>
<comment type="catalytic activity">
    <reaction evidence="1">
        <text>D-mannonate = 2-dehydro-3-deoxy-D-gluconate + H2O</text>
        <dbReference type="Rhea" id="RHEA:20097"/>
        <dbReference type="ChEBI" id="CHEBI:15377"/>
        <dbReference type="ChEBI" id="CHEBI:17767"/>
        <dbReference type="ChEBI" id="CHEBI:57990"/>
        <dbReference type="EC" id="4.2.1.8"/>
    </reaction>
</comment>
<comment type="caution">
    <text evidence="11">The sequence shown here is derived from an EMBL/GenBank/DDBJ whole genome shotgun (WGS) entry which is preliminary data.</text>
</comment>
<dbReference type="Gene3D" id="3.20.20.150">
    <property type="entry name" value="Divalent-metal-dependent TIM barrel enzymes"/>
    <property type="match status" value="1"/>
</dbReference>
<dbReference type="GO" id="GO:0008198">
    <property type="term" value="F:ferrous iron binding"/>
    <property type="evidence" value="ECO:0007669"/>
    <property type="project" value="TreeGrafter"/>
</dbReference>
<evidence type="ECO:0000256" key="6">
    <source>
        <dbReference type="ARBA" id="ARBA00007389"/>
    </source>
</evidence>
<keyword evidence="9" id="KW-0464">Manganese</keyword>
<sequence length="331" mass="37339">MGKEPQMSPQMRIGLGQFNELTDEKLAFIKQLGANDFLMNTPKLPGEKQWDYEDLKAAADRAKAAGLRLICLENVPVSFYDKVMLGLPGRDEQIAHMQTTVRNMGRAGIPILGYHWMPNSVWRTPEPAVLRGGARGTRFNLTEHDPDELTHGRVYEADEMWANYEYYLERLLPVAEESGVTLALHPDDPPVESLGGVARIFCNFEGFKRAIDRFDSPNHGLDFCMGCWSEMDGHDYVIDAVRHFGGRGRIVYVHFRDVQGTVPNFNECFINEGNVDPFDVMKTLKEVGFTGFMITDHVPAMVDDTAWGHRGRAYAIGYMTAMLEMVNRLAA</sequence>
<evidence type="ECO:0000256" key="3">
    <source>
        <dbReference type="ARBA" id="ARBA00001954"/>
    </source>
</evidence>